<evidence type="ECO:0000256" key="5">
    <source>
        <dbReference type="ARBA" id="ARBA00022801"/>
    </source>
</evidence>
<evidence type="ECO:0000256" key="10">
    <source>
        <dbReference type="PIRSR" id="PIRSR608597-1"/>
    </source>
</evidence>
<keyword evidence="6" id="KW-0044">Antibiotic</keyword>
<dbReference type="PROSITE" id="PS51909">
    <property type="entry name" value="LYSOZYME_I"/>
    <property type="match status" value="1"/>
</dbReference>
<protein>
    <recommendedName>
        <fullName evidence="2">lysozyme</fullName>
        <ecNumber evidence="2">3.2.1.17</ecNumber>
    </recommendedName>
    <alternativeName>
        <fullName evidence="9">1,4-beta-N-acetylmuramidase</fullName>
    </alternativeName>
</protein>
<evidence type="ECO:0000256" key="11">
    <source>
        <dbReference type="PIRSR" id="PIRSR608597-3"/>
    </source>
</evidence>
<evidence type="ECO:0000256" key="8">
    <source>
        <dbReference type="ARBA" id="ARBA00023295"/>
    </source>
</evidence>
<dbReference type="FunFam" id="1.10.530.10:FF:000023">
    <property type="entry name" value="Invertebrate-type lysozyme"/>
    <property type="match status" value="1"/>
</dbReference>
<keyword evidence="12" id="KW-0732">Signal</keyword>
<dbReference type="SUPFAM" id="SSF53955">
    <property type="entry name" value="Lysozyme-like"/>
    <property type="match status" value="1"/>
</dbReference>
<dbReference type="Gene3D" id="1.10.530.10">
    <property type="match status" value="1"/>
</dbReference>
<dbReference type="CDD" id="cd16890">
    <property type="entry name" value="lyz_i"/>
    <property type="match status" value="1"/>
</dbReference>
<evidence type="ECO:0000256" key="9">
    <source>
        <dbReference type="ARBA" id="ARBA00031262"/>
    </source>
</evidence>
<dbReference type="GO" id="GO:0031640">
    <property type="term" value="P:killing of cells of another organism"/>
    <property type="evidence" value="ECO:0007669"/>
    <property type="project" value="UniProtKB-KW"/>
</dbReference>
<evidence type="ECO:0000313" key="13">
    <source>
        <dbReference type="Proteomes" id="UP000887577"/>
    </source>
</evidence>
<evidence type="ECO:0000256" key="6">
    <source>
        <dbReference type="ARBA" id="ARBA00023022"/>
    </source>
</evidence>
<dbReference type="InterPro" id="IPR023346">
    <property type="entry name" value="Lysozyme-like_dom_sf"/>
</dbReference>
<dbReference type="Proteomes" id="UP000887577">
    <property type="component" value="Unplaced"/>
</dbReference>
<dbReference type="EC" id="3.2.1.17" evidence="2"/>
<dbReference type="PANTHER" id="PTHR11195:SF13">
    <property type="entry name" value="INVERTEBRATE-TYPE LYSOZYME 2-RELATED"/>
    <property type="match status" value="1"/>
</dbReference>
<keyword evidence="8" id="KW-0326">Glycosidase</keyword>
<keyword evidence="13" id="KW-1185">Reference proteome</keyword>
<evidence type="ECO:0000256" key="4">
    <source>
        <dbReference type="ARBA" id="ARBA00022638"/>
    </source>
</evidence>
<feature type="active site" description="Nucleophile" evidence="10">
    <location>
        <position position="40"/>
    </location>
</feature>
<evidence type="ECO:0000256" key="1">
    <source>
        <dbReference type="ARBA" id="ARBA00000632"/>
    </source>
</evidence>
<feature type="disulfide bond" evidence="11">
    <location>
        <begin position="20"/>
        <end position="105"/>
    </location>
</feature>
<comment type="catalytic activity">
    <reaction evidence="1">
        <text>Hydrolysis of (1-&gt;4)-beta-linkages between N-acetylmuramic acid and N-acetyl-D-glucosamine residues in a peptidoglycan and between N-acetyl-D-glucosamine residues in chitodextrins.</text>
        <dbReference type="EC" id="3.2.1.17"/>
    </reaction>
</comment>
<name>A0A914YLV3_9BILA</name>
<evidence type="ECO:0000256" key="7">
    <source>
        <dbReference type="ARBA" id="ARBA00023157"/>
    </source>
</evidence>
<evidence type="ECO:0000256" key="3">
    <source>
        <dbReference type="ARBA" id="ARBA00022529"/>
    </source>
</evidence>
<keyword evidence="7 11" id="KW-1015">Disulfide bond</keyword>
<dbReference type="GO" id="GO:0050830">
    <property type="term" value="P:defense response to Gram-positive bacterium"/>
    <property type="evidence" value="ECO:0007669"/>
    <property type="project" value="TreeGrafter"/>
</dbReference>
<dbReference type="PANTHER" id="PTHR11195">
    <property type="entry name" value="DESTABILASE-RELATED"/>
    <property type="match status" value="1"/>
</dbReference>
<proteinExistence type="predicted"/>
<feature type="disulfide bond" evidence="11">
    <location>
        <begin position="23"/>
        <end position="137"/>
    </location>
</feature>
<evidence type="ECO:0000313" key="14">
    <source>
        <dbReference type="WBParaSite" id="PSU_v2.g20346.t1"/>
    </source>
</evidence>
<dbReference type="AlphaFoldDB" id="A0A914YLV3"/>
<sequence length="138" mass="15258">MLKSFIFVLAAIFVAVSSDCLSCICDRESNGCHPIGCNQDVDGIACGYFQIHLPYYKDCGTPSKRPNESVEDAWKRCSEDYNCASTCVKNYVKRYAQDCPNKGSCEQMSRIHNGGPQGCNKPKTEPYWNGIKACCGCT</sequence>
<evidence type="ECO:0000256" key="12">
    <source>
        <dbReference type="SAM" id="SignalP"/>
    </source>
</evidence>
<accession>A0A914YLV3</accession>
<feature type="disulfide bond" evidence="11">
    <location>
        <begin position="25"/>
        <end position="32"/>
    </location>
</feature>
<dbReference type="GO" id="GO:0003796">
    <property type="term" value="F:lysozyme activity"/>
    <property type="evidence" value="ECO:0007669"/>
    <property type="project" value="UniProtKB-EC"/>
</dbReference>
<keyword evidence="5" id="KW-0378">Hydrolase</keyword>
<dbReference type="WBParaSite" id="PSU_v2.g20346.t1">
    <property type="protein sequence ID" value="PSU_v2.g20346.t1"/>
    <property type="gene ID" value="PSU_v2.g20346"/>
</dbReference>
<feature type="chain" id="PRO_5037690753" description="lysozyme" evidence="12">
    <location>
        <begin position="19"/>
        <end position="138"/>
    </location>
</feature>
<evidence type="ECO:0000256" key="2">
    <source>
        <dbReference type="ARBA" id="ARBA00012732"/>
    </source>
</evidence>
<dbReference type="Pfam" id="PF05497">
    <property type="entry name" value="Destabilase"/>
    <property type="match status" value="1"/>
</dbReference>
<feature type="disulfide bond" evidence="11">
    <location>
        <begin position="77"/>
        <end position="83"/>
    </location>
</feature>
<feature type="signal peptide" evidence="12">
    <location>
        <begin position="1"/>
        <end position="18"/>
    </location>
</feature>
<feature type="disulfide bond" evidence="11">
    <location>
        <begin position="59"/>
        <end position="87"/>
    </location>
</feature>
<keyword evidence="4" id="KW-0081">Bacteriolytic enzyme</keyword>
<reference evidence="14" key="1">
    <citation type="submission" date="2022-11" db="UniProtKB">
        <authorList>
            <consortium name="WormBaseParasite"/>
        </authorList>
    </citation>
    <scope>IDENTIFICATION</scope>
</reference>
<feature type="active site" description="Proton donor" evidence="10">
    <location>
        <position position="28"/>
    </location>
</feature>
<organism evidence="13 14">
    <name type="scientific">Panagrolaimus superbus</name>
    <dbReference type="NCBI Taxonomy" id="310955"/>
    <lineage>
        <taxon>Eukaryota</taxon>
        <taxon>Metazoa</taxon>
        <taxon>Ecdysozoa</taxon>
        <taxon>Nematoda</taxon>
        <taxon>Chromadorea</taxon>
        <taxon>Rhabditida</taxon>
        <taxon>Tylenchina</taxon>
        <taxon>Panagrolaimomorpha</taxon>
        <taxon>Panagrolaimoidea</taxon>
        <taxon>Panagrolaimidae</taxon>
        <taxon>Panagrolaimus</taxon>
    </lineage>
</organism>
<dbReference type="InterPro" id="IPR008597">
    <property type="entry name" value="Invert_lysozyme"/>
</dbReference>
<feature type="disulfide bond" evidence="11">
    <location>
        <begin position="37"/>
        <end position="46"/>
    </location>
</feature>
<keyword evidence="3" id="KW-0929">Antimicrobial</keyword>